<evidence type="ECO:0000256" key="1">
    <source>
        <dbReference type="SAM" id="MobiDB-lite"/>
    </source>
</evidence>
<keyword evidence="2" id="KW-0548">Nucleotidyltransferase</keyword>
<comment type="caution">
    <text evidence="2">The sequence shown here is derived from an EMBL/GenBank/DDBJ whole genome shotgun (WGS) entry which is preliminary data.</text>
</comment>
<feature type="compositionally biased region" description="Acidic residues" evidence="1">
    <location>
        <begin position="102"/>
        <end position="128"/>
    </location>
</feature>
<dbReference type="AlphaFoldDB" id="A0A6L2KDM3"/>
<evidence type="ECO:0000313" key="2">
    <source>
        <dbReference type="EMBL" id="GEU45964.1"/>
    </source>
</evidence>
<sequence length="497" mass="55705">MKGSDEMVKGKLDSCHYTVTYTSESNSNRPPFGINFGLVYGYKTDASKAAPESPKHAPLSPDPSLEYTPLADDDLEPTKARALPTLVLPAPLSPDYSPNPEPIEEDPQEADLKDDPEEEPSEEEEEELPTSAASTPVIPDSTSLSEETGPFKEDEIPLPPSIATHIEAWLATSAPPSQPPSLLSPLSSPLPMIPSPPLPSSSIRKYSIPEGAIDRLKVALQKTSKRLADLGTNYRHNSHEIYEASYAHDAWSFTMDRIKELQHQRQDDSDISIRRIRIVEMETIMEMKATIQEAVVEGRCTLLVSEIKKLETELWNLMVKGTDVKNNTQRFKELVLLCLRMVLNESDKVERYVGGLPDSIHESKQGYYKSDYPKLKNQNRGNKTRNGEARRRAYALGGDKANLDSNIVTTGSESRPPMLNKENYVPWSSRLLRYAKSRPNGKLIHNSILNGTYVKRMIRKPGDVNRDVNVTKTFHLQTDDELNDKEIKQIEADDQAI</sequence>
<protein>
    <submittedName>
        <fullName evidence="2">Reverse transcriptase domain-containing protein</fullName>
    </submittedName>
</protein>
<dbReference type="GO" id="GO:0003964">
    <property type="term" value="F:RNA-directed DNA polymerase activity"/>
    <property type="evidence" value="ECO:0007669"/>
    <property type="project" value="UniProtKB-KW"/>
</dbReference>
<feature type="region of interest" description="Disordered" evidence="1">
    <location>
        <begin position="47"/>
        <end position="156"/>
    </location>
</feature>
<accession>A0A6L2KDM3</accession>
<keyword evidence="2" id="KW-0695">RNA-directed DNA polymerase</keyword>
<organism evidence="2">
    <name type="scientific">Tanacetum cinerariifolium</name>
    <name type="common">Dalmatian daisy</name>
    <name type="synonym">Chrysanthemum cinerariifolium</name>
    <dbReference type="NCBI Taxonomy" id="118510"/>
    <lineage>
        <taxon>Eukaryota</taxon>
        <taxon>Viridiplantae</taxon>
        <taxon>Streptophyta</taxon>
        <taxon>Embryophyta</taxon>
        <taxon>Tracheophyta</taxon>
        <taxon>Spermatophyta</taxon>
        <taxon>Magnoliopsida</taxon>
        <taxon>eudicotyledons</taxon>
        <taxon>Gunneridae</taxon>
        <taxon>Pentapetalae</taxon>
        <taxon>asterids</taxon>
        <taxon>campanulids</taxon>
        <taxon>Asterales</taxon>
        <taxon>Asteraceae</taxon>
        <taxon>Asteroideae</taxon>
        <taxon>Anthemideae</taxon>
        <taxon>Anthemidinae</taxon>
        <taxon>Tanacetum</taxon>
    </lineage>
</organism>
<reference evidence="2" key="1">
    <citation type="journal article" date="2019" name="Sci. Rep.">
        <title>Draft genome of Tanacetum cinerariifolium, the natural source of mosquito coil.</title>
        <authorList>
            <person name="Yamashiro T."/>
            <person name="Shiraishi A."/>
            <person name="Satake H."/>
            <person name="Nakayama K."/>
        </authorList>
    </citation>
    <scope>NUCLEOTIDE SEQUENCE</scope>
</reference>
<name>A0A6L2KDM3_TANCI</name>
<keyword evidence="2" id="KW-0808">Transferase</keyword>
<proteinExistence type="predicted"/>
<dbReference type="EMBL" id="BKCJ010002059">
    <property type="protein sequence ID" value="GEU45964.1"/>
    <property type="molecule type" value="Genomic_DNA"/>
</dbReference>
<gene>
    <name evidence="2" type="ORF">Tci_017942</name>
</gene>